<feature type="domain" description="Invertebrate defensins family profile" evidence="8">
    <location>
        <begin position="36"/>
        <end position="79"/>
    </location>
</feature>
<dbReference type="InterPro" id="IPR036574">
    <property type="entry name" value="Scorpion_toxin-like_sf"/>
</dbReference>
<comment type="subcellular location">
    <subcellularLocation>
        <location evidence="1">Secreted</location>
    </subcellularLocation>
</comment>
<protein>
    <submittedName>
        <fullName evidence="9">Defensin-2</fullName>
    </submittedName>
</protein>
<dbReference type="CDD" id="cd21806">
    <property type="entry name" value="DEFL_defensin-like"/>
    <property type="match status" value="1"/>
</dbReference>
<evidence type="ECO:0000313" key="10">
    <source>
        <dbReference type="Proteomes" id="UP000053825"/>
    </source>
</evidence>
<name>A0A0L7QZI2_9HYME</name>
<keyword evidence="2" id="KW-0964">Secreted</keyword>
<evidence type="ECO:0000256" key="7">
    <source>
        <dbReference type="ARBA" id="ARBA00023157"/>
    </source>
</evidence>
<keyword evidence="5" id="KW-0211">Defensin</keyword>
<evidence type="ECO:0000256" key="6">
    <source>
        <dbReference type="ARBA" id="ARBA00023022"/>
    </source>
</evidence>
<evidence type="ECO:0000256" key="5">
    <source>
        <dbReference type="ARBA" id="ARBA00022940"/>
    </source>
</evidence>
<organism evidence="9 10">
    <name type="scientific">Habropoda laboriosa</name>
    <dbReference type="NCBI Taxonomy" id="597456"/>
    <lineage>
        <taxon>Eukaryota</taxon>
        <taxon>Metazoa</taxon>
        <taxon>Ecdysozoa</taxon>
        <taxon>Arthropoda</taxon>
        <taxon>Hexapoda</taxon>
        <taxon>Insecta</taxon>
        <taxon>Pterygota</taxon>
        <taxon>Neoptera</taxon>
        <taxon>Endopterygota</taxon>
        <taxon>Hymenoptera</taxon>
        <taxon>Apocrita</taxon>
        <taxon>Aculeata</taxon>
        <taxon>Apoidea</taxon>
        <taxon>Anthophila</taxon>
        <taxon>Apidae</taxon>
        <taxon>Habropoda</taxon>
    </lineage>
</organism>
<dbReference type="STRING" id="597456.A0A0L7QZI2"/>
<dbReference type="GO" id="GO:0045087">
    <property type="term" value="P:innate immune response"/>
    <property type="evidence" value="ECO:0007669"/>
    <property type="project" value="UniProtKB-KW"/>
</dbReference>
<dbReference type="Pfam" id="PF01097">
    <property type="entry name" value="Defensin_2"/>
    <property type="match status" value="1"/>
</dbReference>
<gene>
    <name evidence="9" type="ORF">WH47_02329</name>
</gene>
<evidence type="ECO:0000313" key="9">
    <source>
        <dbReference type="EMBL" id="KOC64008.1"/>
    </source>
</evidence>
<dbReference type="GO" id="GO:0006959">
    <property type="term" value="P:humoral immune response"/>
    <property type="evidence" value="ECO:0007669"/>
    <property type="project" value="TreeGrafter"/>
</dbReference>
<dbReference type="Gene3D" id="3.30.30.10">
    <property type="entry name" value="Knottin, scorpion toxin-like"/>
    <property type="match status" value="1"/>
</dbReference>
<dbReference type="GO" id="GO:0005615">
    <property type="term" value="C:extracellular space"/>
    <property type="evidence" value="ECO:0007669"/>
    <property type="project" value="TreeGrafter"/>
</dbReference>
<evidence type="ECO:0000259" key="8">
    <source>
        <dbReference type="PROSITE" id="PS51378"/>
    </source>
</evidence>
<dbReference type="PROSITE" id="PS51378">
    <property type="entry name" value="INVERT_DEFENSINS"/>
    <property type="match status" value="1"/>
</dbReference>
<keyword evidence="5" id="KW-0929">Antimicrobial</keyword>
<dbReference type="SMART" id="SM00505">
    <property type="entry name" value="Knot1"/>
    <property type="match status" value="1"/>
</dbReference>
<dbReference type="EMBL" id="KQ414680">
    <property type="protein sequence ID" value="KOC64008.1"/>
    <property type="molecule type" value="Genomic_DNA"/>
</dbReference>
<dbReference type="Proteomes" id="UP000053825">
    <property type="component" value="Unassembled WGS sequence"/>
</dbReference>
<evidence type="ECO:0000256" key="2">
    <source>
        <dbReference type="ARBA" id="ARBA00022525"/>
    </source>
</evidence>
<evidence type="ECO:0000256" key="4">
    <source>
        <dbReference type="ARBA" id="ARBA00022859"/>
    </source>
</evidence>
<dbReference type="GO" id="GO:0042742">
    <property type="term" value="P:defense response to bacterium"/>
    <property type="evidence" value="ECO:0007669"/>
    <property type="project" value="UniProtKB-KW"/>
</dbReference>
<evidence type="ECO:0000256" key="1">
    <source>
        <dbReference type="ARBA" id="ARBA00004613"/>
    </source>
</evidence>
<keyword evidence="7" id="KW-1015">Disulfide bond</keyword>
<dbReference type="SUPFAM" id="SSF57095">
    <property type="entry name" value="Scorpion toxin-like"/>
    <property type="match status" value="1"/>
</dbReference>
<keyword evidence="4" id="KW-0391">Immunity</keyword>
<keyword evidence="10" id="KW-1185">Reference proteome</keyword>
<dbReference type="InterPro" id="IPR001542">
    <property type="entry name" value="Defensin_invertebrate/fungal"/>
</dbReference>
<proteinExistence type="predicted"/>
<dbReference type="InterPro" id="IPR003614">
    <property type="entry name" value="Knottins"/>
</dbReference>
<feature type="non-terminal residue" evidence="9">
    <location>
        <position position="1"/>
    </location>
</feature>
<dbReference type="AlphaFoldDB" id="A0A0L7QZI2"/>
<accession>A0A0L7QZI2</accession>
<keyword evidence="3" id="KW-0399">Innate immunity</keyword>
<dbReference type="OrthoDB" id="10038290at2759"/>
<dbReference type="PANTHER" id="PTHR13645:SF0">
    <property type="entry name" value="DEFENSIN"/>
    <property type="match status" value="1"/>
</dbReference>
<sequence>ILQICLIEEDNDGGEADAEKETKDNSIGLPPIRERRVTCDILSLSSKWLSINHAACATRCLAQRRKGGRCQNGVCICRK</sequence>
<reference evidence="9 10" key="1">
    <citation type="submission" date="2015-07" db="EMBL/GenBank/DDBJ databases">
        <title>The genome of Habropoda laboriosa.</title>
        <authorList>
            <person name="Pan H."/>
            <person name="Kapheim K."/>
        </authorList>
    </citation>
    <scope>NUCLEOTIDE SEQUENCE [LARGE SCALE GENOMIC DNA]</scope>
    <source>
        <strain evidence="9">0110345459</strain>
    </source>
</reference>
<keyword evidence="6" id="KW-0044">Antibiotic</keyword>
<evidence type="ECO:0000256" key="3">
    <source>
        <dbReference type="ARBA" id="ARBA00022588"/>
    </source>
</evidence>
<dbReference type="PANTHER" id="PTHR13645">
    <property type="entry name" value="DEFENSIN"/>
    <property type="match status" value="1"/>
</dbReference>